<name>A0ABS7EKP2_9GAMM</name>
<dbReference type="Pfam" id="PF00005">
    <property type="entry name" value="ABC_tran"/>
    <property type="match status" value="1"/>
</dbReference>
<dbReference type="PROSITE" id="PS00211">
    <property type="entry name" value="ABC_TRANSPORTER_1"/>
    <property type="match status" value="1"/>
</dbReference>
<proteinExistence type="predicted"/>
<organism evidence="5 6">
    <name type="scientific">Neiella holothuriorum</name>
    <dbReference type="NCBI Taxonomy" id="2870530"/>
    <lineage>
        <taxon>Bacteria</taxon>
        <taxon>Pseudomonadati</taxon>
        <taxon>Pseudomonadota</taxon>
        <taxon>Gammaproteobacteria</taxon>
        <taxon>Alteromonadales</taxon>
        <taxon>Echinimonadaceae</taxon>
        <taxon>Neiella</taxon>
    </lineage>
</organism>
<keyword evidence="3 5" id="KW-0067">ATP-binding</keyword>
<dbReference type="Proteomes" id="UP001166251">
    <property type="component" value="Unassembled WGS sequence"/>
</dbReference>
<sequence>MLQNVKLSEGHPAIELDKLIFSYDNAATEVLNIPQWQLQQTDKCFVFGQSGAGKSTLMNLLTGVLKPTSGQIKVFGQALNAMSSRQRDRFRAQHIGVVFQQFNLIPYLTVAENIRLASWFAGKGDSHDTLDKRLINLFDALQLPTNLLQRPSRELSVGQQQRVAIVRALINQPELLVVDEPTSALDSYARDSFMKLLMTLCSEQQSTLLFVSHDLSLQSYFDVRLNLADINQAGGAQQ</sequence>
<dbReference type="InterPro" id="IPR017871">
    <property type="entry name" value="ABC_transporter-like_CS"/>
</dbReference>
<dbReference type="SUPFAM" id="SSF52540">
    <property type="entry name" value="P-loop containing nucleoside triphosphate hydrolases"/>
    <property type="match status" value="1"/>
</dbReference>
<evidence type="ECO:0000256" key="2">
    <source>
        <dbReference type="ARBA" id="ARBA00022741"/>
    </source>
</evidence>
<accession>A0ABS7EKP2</accession>
<protein>
    <submittedName>
        <fullName evidence="5">ABC transporter ATP-binding protein</fullName>
    </submittedName>
</protein>
<dbReference type="Gene3D" id="3.40.50.300">
    <property type="entry name" value="P-loop containing nucleotide triphosphate hydrolases"/>
    <property type="match status" value="1"/>
</dbReference>
<reference evidence="5" key="1">
    <citation type="submission" date="2021-07" db="EMBL/GenBank/DDBJ databases">
        <title>Neiella marina sp. nov., isolated from the intestinal content of sea cucumber Apostichopus japonicus.</title>
        <authorList>
            <person name="Bai X."/>
        </authorList>
    </citation>
    <scope>NUCLEOTIDE SEQUENCE</scope>
    <source>
        <strain evidence="5">126</strain>
    </source>
</reference>
<dbReference type="PANTHER" id="PTHR24220">
    <property type="entry name" value="IMPORT ATP-BINDING PROTEIN"/>
    <property type="match status" value="1"/>
</dbReference>
<dbReference type="InterPro" id="IPR003593">
    <property type="entry name" value="AAA+_ATPase"/>
</dbReference>
<dbReference type="PROSITE" id="PS50893">
    <property type="entry name" value="ABC_TRANSPORTER_2"/>
    <property type="match status" value="1"/>
</dbReference>
<keyword evidence="6" id="KW-1185">Reference proteome</keyword>
<dbReference type="InterPro" id="IPR003439">
    <property type="entry name" value="ABC_transporter-like_ATP-bd"/>
</dbReference>
<evidence type="ECO:0000256" key="3">
    <source>
        <dbReference type="ARBA" id="ARBA00022840"/>
    </source>
</evidence>
<comment type="caution">
    <text evidence="5">The sequence shown here is derived from an EMBL/GenBank/DDBJ whole genome shotgun (WGS) entry which is preliminary data.</text>
</comment>
<feature type="domain" description="ABC transporter" evidence="4">
    <location>
        <begin position="14"/>
        <end position="233"/>
    </location>
</feature>
<keyword evidence="2" id="KW-0547">Nucleotide-binding</keyword>
<dbReference type="PANTHER" id="PTHR24220:SF611">
    <property type="entry name" value="ATP-BINDING COMPONENT OF ABC TRANSPORTER-RELATED"/>
    <property type="match status" value="1"/>
</dbReference>
<dbReference type="EMBL" id="JAHZSS010000032">
    <property type="protein sequence ID" value="MBW8192901.1"/>
    <property type="molecule type" value="Genomic_DNA"/>
</dbReference>
<dbReference type="GO" id="GO:0005524">
    <property type="term" value="F:ATP binding"/>
    <property type="evidence" value="ECO:0007669"/>
    <property type="project" value="UniProtKB-KW"/>
</dbReference>
<keyword evidence="1" id="KW-0813">Transport</keyword>
<evidence type="ECO:0000256" key="1">
    <source>
        <dbReference type="ARBA" id="ARBA00022448"/>
    </source>
</evidence>
<evidence type="ECO:0000313" key="6">
    <source>
        <dbReference type="Proteomes" id="UP001166251"/>
    </source>
</evidence>
<dbReference type="InterPro" id="IPR017911">
    <property type="entry name" value="MacB-like_ATP-bd"/>
</dbReference>
<dbReference type="InterPro" id="IPR015854">
    <property type="entry name" value="ABC_transpr_LolD-like"/>
</dbReference>
<gene>
    <name evidence="5" type="ORF">K0504_17840</name>
</gene>
<evidence type="ECO:0000259" key="4">
    <source>
        <dbReference type="PROSITE" id="PS50893"/>
    </source>
</evidence>
<dbReference type="CDD" id="cd03255">
    <property type="entry name" value="ABC_MJ0796_LolCDE_FtsE"/>
    <property type="match status" value="1"/>
</dbReference>
<dbReference type="SMART" id="SM00382">
    <property type="entry name" value="AAA"/>
    <property type="match status" value="1"/>
</dbReference>
<evidence type="ECO:0000313" key="5">
    <source>
        <dbReference type="EMBL" id="MBW8192901.1"/>
    </source>
</evidence>
<dbReference type="InterPro" id="IPR027417">
    <property type="entry name" value="P-loop_NTPase"/>
</dbReference>